<dbReference type="Pfam" id="PF01614">
    <property type="entry name" value="IclR_C"/>
    <property type="match status" value="1"/>
</dbReference>
<dbReference type="GO" id="GO:0045892">
    <property type="term" value="P:negative regulation of DNA-templated transcription"/>
    <property type="evidence" value="ECO:0007669"/>
    <property type="project" value="TreeGrafter"/>
</dbReference>
<evidence type="ECO:0000259" key="5">
    <source>
        <dbReference type="PROSITE" id="PS51078"/>
    </source>
</evidence>
<dbReference type="SUPFAM" id="SSF46785">
    <property type="entry name" value="Winged helix' DNA-binding domain"/>
    <property type="match status" value="1"/>
</dbReference>
<evidence type="ECO:0000259" key="4">
    <source>
        <dbReference type="PROSITE" id="PS51077"/>
    </source>
</evidence>
<keyword evidence="7" id="KW-1185">Reference proteome</keyword>
<dbReference type="Proteomes" id="UP000292445">
    <property type="component" value="Unassembled WGS sequence"/>
</dbReference>
<dbReference type="Gene3D" id="3.30.450.40">
    <property type="match status" value="1"/>
</dbReference>
<dbReference type="PANTHER" id="PTHR30136:SF24">
    <property type="entry name" value="HTH-TYPE TRANSCRIPTIONAL REPRESSOR ALLR"/>
    <property type="match status" value="1"/>
</dbReference>
<dbReference type="Gene3D" id="1.10.10.10">
    <property type="entry name" value="Winged helix-like DNA-binding domain superfamily/Winged helix DNA-binding domain"/>
    <property type="match status" value="1"/>
</dbReference>
<dbReference type="EMBL" id="SGXC01000003">
    <property type="protein sequence ID" value="RZS78026.1"/>
    <property type="molecule type" value="Genomic_DNA"/>
</dbReference>
<sequence length="265" mass="28503">MAIQAEGVEHYPSFERIVDIWLSFVTPGAVHSAQAIAREFGTSRSSTYRYLQILRERGLIEDVDGAGNYRLGSAFVNLVRSCEDPSTSASIAEPFVHELALASGETVLFTTRIGDRVICTVALESRQAVRVSVDPVRNVPLHLGSSAKVHLAYLEEQERARVLPRLRAAKPGGKPFDPQALERSLAAIREQGYAISDGEIEAGVRSVSAPAFFPSGSLIGAITLAAPAFRLQDKVLKQAVLRVVAAARHISDAATATQSRRASAA</sequence>
<evidence type="ECO:0000256" key="1">
    <source>
        <dbReference type="ARBA" id="ARBA00023015"/>
    </source>
</evidence>
<dbReference type="Pfam" id="PF09339">
    <property type="entry name" value="HTH_IclR"/>
    <property type="match status" value="1"/>
</dbReference>
<feature type="domain" description="IclR-ED" evidence="5">
    <location>
        <begin position="67"/>
        <end position="256"/>
    </location>
</feature>
<dbReference type="GO" id="GO:0003700">
    <property type="term" value="F:DNA-binding transcription factor activity"/>
    <property type="evidence" value="ECO:0007669"/>
    <property type="project" value="TreeGrafter"/>
</dbReference>
<dbReference type="InterPro" id="IPR014757">
    <property type="entry name" value="Tscrpt_reg_IclR_C"/>
</dbReference>
<dbReference type="PANTHER" id="PTHR30136">
    <property type="entry name" value="HELIX-TURN-HELIX TRANSCRIPTIONAL REGULATOR, ICLR FAMILY"/>
    <property type="match status" value="1"/>
</dbReference>
<proteinExistence type="predicted"/>
<dbReference type="RefSeq" id="WP_165404732.1">
    <property type="nucleotide sequence ID" value="NZ_SGXC01000003.1"/>
</dbReference>
<dbReference type="GO" id="GO:0003677">
    <property type="term" value="F:DNA binding"/>
    <property type="evidence" value="ECO:0007669"/>
    <property type="project" value="UniProtKB-KW"/>
</dbReference>
<feature type="domain" description="HTH iclR-type" evidence="4">
    <location>
        <begin position="11"/>
        <end position="73"/>
    </location>
</feature>
<reference evidence="6 7" key="1">
    <citation type="submission" date="2019-02" db="EMBL/GenBank/DDBJ databases">
        <title>Genomic Encyclopedia of Type Strains, Phase IV (KMG-IV): sequencing the most valuable type-strain genomes for metagenomic binning, comparative biology and taxonomic classification.</title>
        <authorList>
            <person name="Goeker M."/>
        </authorList>
    </citation>
    <scope>NUCLEOTIDE SEQUENCE [LARGE SCALE GENOMIC DNA]</scope>
    <source>
        <strain evidence="6 7">K24</strain>
    </source>
</reference>
<dbReference type="InterPro" id="IPR005471">
    <property type="entry name" value="Tscrpt_reg_IclR_N"/>
</dbReference>
<evidence type="ECO:0000313" key="7">
    <source>
        <dbReference type="Proteomes" id="UP000292445"/>
    </source>
</evidence>
<dbReference type="SUPFAM" id="SSF55781">
    <property type="entry name" value="GAF domain-like"/>
    <property type="match status" value="1"/>
</dbReference>
<organism evidence="6 7">
    <name type="scientific">Pigmentiphaga kullae</name>
    <dbReference type="NCBI Taxonomy" id="151784"/>
    <lineage>
        <taxon>Bacteria</taxon>
        <taxon>Pseudomonadati</taxon>
        <taxon>Pseudomonadota</taxon>
        <taxon>Betaproteobacteria</taxon>
        <taxon>Burkholderiales</taxon>
        <taxon>Alcaligenaceae</taxon>
        <taxon>Pigmentiphaga</taxon>
    </lineage>
</organism>
<evidence type="ECO:0000313" key="6">
    <source>
        <dbReference type="EMBL" id="RZS78026.1"/>
    </source>
</evidence>
<protein>
    <submittedName>
        <fullName evidence="6">IclR family transcriptional regulator</fullName>
    </submittedName>
</protein>
<dbReference type="InterPro" id="IPR036388">
    <property type="entry name" value="WH-like_DNA-bd_sf"/>
</dbReference>
<accession>A0A4Q7N7K3</accession>
<comment type="caution">
    <text evidence="6">The sequence shown here is derived from an EMBL/GenBank/DDBJ whole genome shotgun (WGS) entry which is preliminary data.</text>
</comment>
<dbReference type="AlphaFoldDB" id="A0A4Q7N7K3"/>
<keyword evidence="2" id="KW-0238">DNA-binding</keyword>
<keyword evidence="3" id="KW-0804">Transcription</keyword>
<name>A0A4Q7N7K3_9BURK</name>
<dbReference type="PROSITE" id="PS51077">
    <property type="entry name" value="HTH_ICLR"/>
    <property type="match status" value="1"/>
</dbReference>
<dbReference type="PROSITE" id="PS51078">
    <property type="entry name" value="ICLR_ED"/>
    <property type="match status" value="1"/>
</dbReference>
<dbReference type="InterPro" id="IPR029016">
    <property type="entry name" value="GAF-like_dom_sf"/>
</dbReference>
<keyword evidence="1" id="KW-0805">Transcription regulation</keyword>
<dbReference type="InterPro" id="IPR036390">
    <property type="entry name" value="WH_DNA-bd_sf"/>
</dbReference>
<evidence type="ECO:0000256" key="2">
    <source>
        <dbReference type="ARBA" id="ARBA00023125"/>
    </source>
</evidence>
<evidence type="ECO:0000256" key="3">
    <source>
        <dbReference type="ARBA" id="ARBA00023163"/>
    </source>
</evidence>
<gene>
    <name evidence="6" type="ORF">EV675_4666</name>
</gene>
<dbReference type="InterPro" id="IPR050707">
    <property type="entry name" value="HTH_MetabolicPath_Reg"/>
</dbReference>